<dbReference type="AlphaFoldDB" id="A0A1M4UZL0"/>
<keyword evidence="3" id="KW-0804">Transcription</keyword>
<gene>
    <name evidence="5" type="ORF">SAMN02745158_01050</name>
</gene>
<evidence type="ECO:0000259" key="4">
    <source>
        <dbReference type="PROSITE" id="PS50949"/>
    </source>
</evidence>
<keyword evidence="6" id="KW-1185">Reference proteome</keyword>
<dbReference type="SUPFAM" id="SSF46785">
    <property type="entry name" value="Winged helix' DNA-binding domain"/>
    <property type="match status" value="1"/>
</dbReference>
<dbReference type="EMBL" id="FQVI01000003">
    <property type="protein sequence ID" value="SHE62073.1"/>
    <property type="molecule type" value="Genomic_DNA"/>
</dbReference>
<dbReference type="InterPro" id="IPR036390">
    <property type="entry name" value="WH_DNA-bd_sf"/>
</dbReference>
<sequence length="210" mass="24382">MENSEIAVQVYEHVKSCILSGEWKEDTRVSERYLCDMFHTSRTTVRSAVNRLKNDGWLYVRAKSGTYVAPVDIKSIRDNFEVRSILEPSMVLMAFPNITPGDIQRMKINCEIMENAGIEEYILTEADNHSVIKERCGNLTIVKIITDMMDTIYRITSKSAITAKRRHFSIREWQNVIQAIETQDVNMARQYMTQHIMNASDSFWDTLNMK</sequence>
<dbReference type="InterPro" id="IPR000524">
    <property type="entry name" value="Tscrpt_reg_HTH_GntR"/>
</dbReference>
<dbReference type="OrthoDB" id="1648691at2"/>
<dbReference type="CDD" id="cd07377">
    <property type="entry name" value="WHTH_GntR"/>
    <property type="match status" value="1"/>
</dbReference>
<feature type="domain" description="HTH gntR-type" evidence="4">
    <location>
        <begin position="4"/>
        <end position="71"/>
    </location>
</feature>
<dbReference type="PANTHER" id="PTHR43537">
    <property type="entry name" value="TRANSCRIPTIONAL REGULATOR, GNTR FAMILY"/>
    <property type="match status" value="1"/>
</dbReference>
<dbReference type="Gene3D" id="1.20.120.530">
    <property type="entry name" value="GntR ligand-binding domain-like"/>
    <property type="match status" value="1"/>
</dbReference>
<dbReference type="SMART" id="SM00345">
    <property type="entry name" value="HTH_GNTR"/>
    <property type="match status" value="1"/>
</dbReference>
<dbReference type="Pfam" id="PF00392">
    <property type="entry name" value="GntR"/>
    <property type="match status" value="1"/>
</dbReference>
<proteinExistence type="predicted"/>
<dbReference type="Pfam" id="PF07729">
    <property type="entry name" value="FCD"/>
    <property type="match status" value="1"/>
</dbReference>
<dbReference type="InterPro" id="IPR036388">
    <property type="entry name" value="WH-like_DNA-bd_sf"/>
</dbReference>
<organism evidence="5 6">
    <name type="scientific">Lactonifactor longoviformis DSM 17459</name>
    <dbReference type="NCBI Taxonomy" id="1122155"/>
    <lineage>
        <taxon>Bacteria</taxon>
        <taxon>Bacillati</taxon>
        <taxon>Bacillota</taxon>
        <taxon>Clostridia</taxon>
        <taxon>Eubacteriales</taxon>
        <taxon>Clostridiaceae</taxon>
        <taxon>Lactonifactor</taxon>
    </lineage>
</organism>
<dbReference type="STRING" id="1122155.SAMN02745158_01050"/>
<dbReference type="InterPro" id="IPR011711">
    <property type="entry name" value="GntR_C"/>
</dbReference>
<dbReference type="PANTHER" id="PTHR43537:SF5">
    <property type="entry name" value="UXU OPERON TRANSCRIPTIONAL REGULATOR"/>
    <property type="match status" value="1"/>
</dbReference>
<dbReference type="RefSeq" id="WP_072849586.1">
    <property type="nucleotide sequence ID" value="NZ_FQVI01000003.1"/>
</dbReference>
<name>A0A1M4UZL0_9CLOT</name>
<dbReference type="InterPro" id="IPR008920">
    <property type="entry name" value="TF_FadR/GntR_C"/>
</dbReference>
<protein>
    <submittedName>
        <fullName evidence="5">DNA-binding transcriptional regulator, GntR family</fullName>
    </submittedName>
</protein>
<dbReference type="GO" id="GO:0003700">
    <property type="term" value="F:DNA-binding transcription factor activity"/>
    <property type="evidence" value="ECO:0007669"/>
    <property type="project" value="InterPro"/>
</dbReference>
<evidence type="ECO:0000256" key="3">
    <source>
        <dbReference type="ARBA" id="ARBA00023163"/>
    </source>
</evidence>
<keyword evidence="1" id="KW-0805">Transcription regulation</keyword>
<dbReference type="SUPFAM" id="SSF48008">
    <property type="entry name" value="GntR ligand-binding domain-like"/>
    <property type="match status" value="1"/>
</dbReference>
<accession>A0A1M4UZL0</accession>
<keyword evidence="2 5" id="KW-0238">DNA-binding</keyword>
<reference evidence="5 6" key="1">
    <citation type="submission" date="2016-11" db="EMBL/GenBank/DDBJ databases">
        <authorList>
            <person name="Jaros S."/>
            <person name="Januszkiewicz K."/>
            <person name="Wedrychowicz H."/>
        </authorList>
    </citation>
    <scope>NUCLEOTIDE SEQUENCE [LARGE SCALE GENOMIC DNA]</scope>
    <source>
        <strain evidence="5 6">DSM 17459</strain>
    </source>
</reference>
<evidence type="ECO:0000313" key="5">
    <source>
        <dbReference type="EMBL" id="SHE62073.1"/>
    </source>
</evidence>
<evidence type="ECO:0000256" key="1">
    <source>
        <dbReference type="ARBA" id="ARBA00023015"/>
    </source>
</evidence>
<dbReference type="Proteomes" id="UP000184245">
    <property type="component" value="Unassembled WGS sequence"/>
</dbReference>
<dbReference type="PROSITE" id="PS50949">
    <property type="entry name" value="HTH_GNTR"/>
    <property type="match status" value="1"/>
</dbReference>
<dbReference type="GO" id="GO:0003677">
    <property type="term" value="F:DNA binding"/>
    <property type="evidence" value="ECO:0007669"/>
    <property type="project" value="UniProtKB-KW"/>
</dbReference>
<dbReference type="Gene3D" id="1.10.10.10">
    <property type="entry name" value="Winged helix-like DNA-binding domain superfamily/Winged helix DNA-binding domain"/>
    <property type="match status" value="1"/>
</dbReference>
<dbReference type="SMART" id="SM00895">
    <property type="entry name" value="FCD"/>
    <property type="match status" value="1"/>
</dbReference>
<evidence type="ECO:0000256" key="2">
    <source>
        <dbReference type="ARBA" id="ARBA00023125"/>
    </source>
</evidence>
<evidence type="ECO:0000313" key="6">
    <source>
        <dbReference type="Proteomes" id="UP000184245"/>
    </source>
</evidence>